<accession>A0A3M0K5M8</accession>
<gene>
    <name evidence="1" type="ORF">DUI87_14672</name>
</gene>
<name>A0A3M0K5M8_HIRRU</name>
<proteinExistence type="predicted"/>
<sequence length="77" mass="8828">MAAEFHPAQRSLAPPDLWGKKWGMADALQRGAYQVFDSTKTKKKGSRGYSKVKGRIDYRIVPEKSEVNKKVYNNNRK</sequence>
<dbReference type="Proteomes" id="UP000269221">
    <property type="component" value="Unassembled WGS sequence"/>
</dbReference>
<dbReference type="AlphaFoldDB" id="A0A3M0K5M8"/>
<evidence type="ECO:0000313" key="2">
    <source>
        <dbReference type="Proteomes" id="UP000269221"/>
    </source>
</evidence>
<keyword evidence="2" id="KW-1185">Reference proteome</keyword>
<evidence type="ECO:0000313" key="1">
    <source>
        <dbReference type="EMBL" id="RMC08428.1"/>
    </source>
</evidence>
<organism evidence="1 2">
    <name type="scientific">Hirundo rustica rustica</name>
    <dbReference type="NCBI Taxonomy" id="333673"/>
    <lineage>
        <taxon>Eukaryota</taxon>
        <taxon>Metazoa</taxon>
        <taxon>Chordata</taxon>
        <taxon>Craniata</taxon>
        <taxon>Vertebrata</taxon>
        <taxon>Euteleostomi</taxon>
        <taxon>Archelosauria</taxon>
        <taxon>Archosauria</taxon>
        <taxon>Dinosauria</taxon>
        <taxon>Saurischia</taxon>
        <taxon>Theropoda</taxon>
        <taxon>Coelurosauria</taxon>
        <taxon>Aves</taxon>
        <taxon>Neognathae</taxon>
        <taxon>Neoaves</taxon>
        <taxon>Telluraves</taxon>
        <taxon>Australaves</taxon>
        <taxon>Passeriformes</taxon>
        <taxon>Sylvioidea</taxon>
        <taxon>Hirundinidae</taxon>
        <taxon>Hirundo</taxon>
    </lineage>
</organism>
<dbReference type="EMBL" id="QRBI01000117">
    <property type="protein sequence ID" value="RMC08428.1"/>
    <property type="molecule type" value="Genomic_DNA"/>
</dbReference>
<protein>
    <submittedName>
        <fullName evidence="1">Uncharacterized protein</fullName>
    </submittedName>
</protein>
<reference evidence="1 2" key="1">
    <citation type="submission" date="2018-07" db="EMBL/GenBank/DDBJ databases">
        <title>A high quality draft genome assembly of the barn swallow (H. rustica rustica).</title>
        <authorList>
            <person name="Formenti G."/>
            <person name="Chiara M."/>
            <person name="Poveda L."/>
            <person name="Francoijs K.-J."/>
            <person name="Bonisoli-Alquati A."/>
            <person name="Canova L."/>
            <person name="Gianfranceschi L."/>
            <person name="Horner D.S."/>
            <person name="Saino N."/>
        </authorList>
    </citation>
    <scope>NUCLEOTIDE SEQUENCE [LARGE SCALE GENOMIC DNA]</scope>
    <source>
        <strain evidence="1">Chelidonia</strain>
        <tissue evidence="1">Blood</tissue>
    </source>
</reference>
<comment type="caution">
    <text evidence="1">The sequence shown here is derived from an EMBL/GenBank/DDBJ whole genome shotgun (WGS) entry which is preliminary data.</text>
</comment>